<feature type="transmembrane region" description="Helical" evidence="5">
    <location>
        <begin position="347"/>
        <end position="370"/>
    </location>
</feature>
<name>B3M2I1_DROAN</name>
<evidence type="ECO:0000313" key="6">
    <source>
        <dbReference type="EMBL" id="EDV43434.1"/>
    </source>
</evidence>
<evidence type="ECO:0000256" key="1">
    <source>
        <dbReference type="ARBA" id="ARBA00004141"/>
    </source>
</evidence>
<feature type="transmembrane region" description="Helical" evidence="5">
    <location>
        <begin position="89"/>
        <end position="107"/>
    </location>
</feature>
<dbReference type="InterPro" id="IPR036259">
    <property type="entry name" value="MFS_trans_sf"/>
</dbReference>
<organism evidence="6 7">
    <name type="scientific">Drosophila ananassae</name>
    <name type="common">Fruit fly</name>
    <dbReference type="NCBI Taxonomy" id="7217"/>
    <lineage>
        <taxon>Eukaryota</taxon>
        <taxon>Metazoa</taxon>
        <taxon>Ecdysozoa</taxon>
        <taxon>Arthropoda</taxon>
        <taxon>Hexapoda</taxon>
        <taxon>Insecta</taxon>
        <taxon>Pterygota</taxon>
        <taxon>Neoptera</taxon>
        <taxon>Endopterygota</taxon>
        <taxon>Diptera</taxon>
        <taxon>Brachycera</taxon>
        <taxon>Muscomorpha</taxon>
        <taxon>Ephydroidea</taxon>
        <taxon>Drosophilidae</taxon>
        <taxon>Drosophila</taxon>
        <taxon>Sophophora</taxon>
    </lineage>
</organism>
<dbReference type="GO" id="GO:0022857">
    <property type="term" value="F:transmembrane transporter activity"/>
    <property type="evidence" value="ECO:0007669"/>
    <property type="project" value="InterPro"/>
</dbReference>
<keyword evidence="4 5" id="KW-0472">Membrane</keyword>
<dbReference type="AlphaFoldDB" id="B3M2I1"/>
<keyword evidence="3 5" id="KW-1133">Transmembrane helix</keyword>
<feature type="transmembrane region" description="Helical" evidence="5">
    <location>
        <begin position="322"/>
        <end position="340"/>
    </location>
</feature>
<dbReference type="PANTHER" id="PTHR23529">
    <property type="entry name" value="GH19118P-RELATED"/>
    <property type="match status" value="1"/>
</dbReference>
<dbReference type="PhylomeDB" id="B3M2I1"/>
<dbReference type="PANTHER" id="PTHR23529:SF2">
    <property type="entry name" value="GH19118P-RELATED"/>
    <property type="match status" value="1"/>
</dbReference>
<dbReference type="Pfam" id="PF00083">
    <property type="entry name" value="Sugar_tr"/>
    <property type="match status" value="1"/>
</dbReference>
<dbReference type="InterPro" id="IPR005829">
    <property type="entry name" value="Sugar_transporter_CS"/>
</dbReference>
<evidence type="ECO:0000313" key="7">
    <source>
        <dbReference type="Proteomes" id="UP000007801"/>
    </source>
</evidence>
<dbReference type="InParanoid" id="B3M2I1"/>
<sequence>MSGTKITYVTEVPPPPQEVIIVPTAPPAEPAKPPNPTIKVTTRTSYFKQRNRQMCVQNAVFFLLIYGGMDLADSLGWNQSYSLLVTNEFSYSWFIGFIIGALGSSVTMMSIPKVAYYVLGGVMELIASIIVTAVPDDSECVLAARYVGGVGIGLITVPFLVHNAEVSLINNRGVGAGMEQAGLTMGIAFQVWFSSEWESLGYSPSLIHGALGIAFSVIGLLLCILVVESPVFHLQHNHEEKARQCQRQLNAATATKDLEEAKIYLAESNSRSLMEDLMGSVLPFIKMLFFRCFVAFSISMPLVRSFVMSSRVAIGYFYAWPIYVWGALRVIGVLVGLVCLDMAGRKAASLLGLLCMAGLILGLAGIYGNISSWYSMASASNIGLAFQAFAGLFICSSSTYMGEAFPLRLKPFLVGFIVCMEQVVHVIVLACVNTLDFTVYFQYFLAVGIIMVVFLIFFVVTMPETKRVTLRESGKRFQQLLYIRLI</sequence>
<dbReference type="GO" id="GO:0016020">
    <property type="term" value="C:membrane"/>
    <property type="evidence" value="ECO:0007669"/>
    <property type="project" value="UniProtKB-SubCell"/>
</dbReference>
<evidence type="ECO:0000256" key="3">
    <source>
        <dbReference type="ARBA" id="ARBA00022989"/>
    </source>
</evidence>
<gene>
    <name evidence="6" type="primary">Dana\GF18489</name>
    <name evidence="6" type="synonym">dana_GLEANR_19745</name>
    <name evidence="6" type="ORF">GF18489</name>
</gene>
<dbReference type="Gene3D" id="1.20.1250.20">
    <property type="entry name" value="MFS general substrate transporter like domains"/>
    <property type="match status" value="1"/>
</dbReference>
<feature type="transmembrane region" description="Helical" evidence="5">
    <location>
        <begin position="114"/>
        <end position="135"/>
    </location>
</feature>
<comment type="subcellular location">
    <subcellularLocation>
        <location evidence="1">Membrane</location>
        <topology evidence="1">Multi-pass membrane protein</topology>
    </subcellularLocation>
</comment>
<dbReference type="EMBL" id="CH902617">
    <property type="protein sequence ID" value="EDV43434.1"/>
    <property type="molecule type" value="Genomic_DNA"/>
</dbReference>
<feature type="transmembrane region" description="Helical" evidence="5">
    <location>
        <begin position="53"/>
        <end position="69"/>
    </location>
</feature>
<reference evidence="6 7" key="1">
    <citation type="journal article" date="2007" name="Nature">
        <title>Evolution of genes and genomes on the Drosophila phylogeny.</title>
        <authorList>
            <consortium name="Drosophila 12 Genomes Consortium"/>
            <person name="Clark A.G."/>
            <person name="Eisen M.B."/>
            <person name="Smith D.R."/>
            <person name="Bergman C.M."/>
            <person name="Oliver B."/>
            <person name="Markow T.A."/>
            <person name="Kaufman T.C."/>
            <person name="Kellis M."/>
            <person name="Gelbart W."/>
            <person name="Iyer V.N."/>
            <person name="Pollard D.A."/>
            <person name="Sackton T.B."/>
            <person name="Larracuente A.M."/>
            <person name="Singh N.D."/>
            <person name="Abad J.P."/>
            <person name="Abt D.N."/>
            <person name="Adryan B."/>
            <person name="Aguade M."/>
            <person name="Akashi H."/>
            <person name="Anderson W.W."/>
            <person name="Aquadro C.F."/>
            <person name="Ardell D.H."/>
            <person name="Arguello R."/>
            <person name="Artieri C.G."/>
            <person name="Barbash D.A."/>
            <person name="Barker D."/>
            <person name="Barsanti P."/>
            <person name="Batterham P."/>
            <person name="Batzoglou S."/>
            <person name="Begun D."/>
            <person name="Bhutkar A."/>
            <person name="Blanco E."/>
            <person name="Bosak S.A."/>
            <person name="Bradley R.K."/>
            <person name="Brand A.D."/>
            <person name="Brent M.R."/>
            <person name="Brooks A.N."/>
            <person name="Brown R.H."/>
            <person name="Butlin R.K."/>
            <person name="Caggese C."/>
            <person name="Calvi B.R."/>
            <person name="Bernardo de Carvalho A."/>
            <person name="Caspi A."/>
            <person name="Castrezana S."/>
            <person name="Celniker S.E."/>
            <person name="Chang J.L."/>
            <person name="Chapple C."/>
            <person name="Chatterji S."/>
            <person name="Chinwalla A."/>
            <person name="Civetta A."/>
            <person name="Clifton S.W."/>
            <person name="Comeron J.M."/>
            <person name="Costello J.C."/>
            <person name="Coyne J.A."/>
            <person name="Daub J."/>
            <person name="David R.G."/>
            <person name="Delcher A.L."/>
            <person name="Delehaunty K."/>
            <person name="Do C.B."/>
            <person name="Ebling H."/>
            <person name="Edwards K."/>
            <person name="Eickbush T."/>
            <person name="Evans J.D."/>
            <person name="Filipski A."/>
            <person name="Findeiss S."/>
            <person name="Freyhult E."/>
            <person name="Fulton L."/>
            <person name="Fulton R."/>
            <person name="Garcia A.C."/>
            <person name="Gardiner A."/>
            <person name="Garfield D.A."/>
            <person name="Garvin B.E."/>
            <person name="Gibson G."/>
            <person name="Gilbert D."/>
            <person name="Gnerre S."/>
            <person name="Godfrey J."/>
            <person name="Good R."/>
            <person name="Gotea V."/>
            <person name="Gravely B."/>
            <person name="Greenberg A.J."/>
            <person name="Griffiths-Jones S."/>
            <person name="Gross S."/>
            <person name="Guigo R."/>
            <person name="Gustafson E.A."/>
            <person name="Haerty W."/>
            <person name="Hahn M.W."/>
            <person name="Halligan D.L."/>
            <person name="Halpern A.L."/>
            <person name="Halter G.M."/>
            <person name="Han M.V."/>
            <person name="Heger A."/>
            <person name="Hillier L."/>
            <person name="Hinrichs A.S."/>
            <person name="Holmes I."/>
            <person name="Hoskins R.A."/>
            <person name="Hubisz M.J."/>
            <person name="Hultmark D."/>
            <person name="Huntley M.A."/>
            <person name="Jaffe D.B."/>
            <person name="Jagadeeshan S."/>
            <person name="Jeck W.R."/>
            <person name="Johnson J."/>
            <person name="Jones C.D."/>
            <person name="Jordan W.C."/>
            <person name="Karpen G.H."/>
            <person name="Kataoka E."/>
            <person name="Keightley P.D."/>
            <person name="Kheradpour P."/>
            <person name="Kirkness E.F."/>
            <person name="Koerich L.B."/>
            <person name="Kristiansen K."/>
            <person name="Kudrna D."/>
            <person name="Kulathinal R.J."/>
            <person name="Kumar S."/>
            <person name="Kwok R."/>
            <person name="Lander E."/>
            <person name="Langley C.H."/>
            <person name="Lapoint R."/>
            <person name="Lazzaro B.P."/>
            <person name="Lee S.J."/>
            <person name="Levesque L."/>
            <person name="Li R."/>
            <person name="Lin C.F."/>
            <person name="Lin M.F."/>
            <person name="Lindblad-Toh K."/>
            <person name="Llopart A."/>
            <person name="Long M."/>
            <person name="Low L."/>
            <person name="Lozovsky E."/>
            <person name="Lu J."/>
            <person name="Luo M."/>
            <person name="Machado C.A."/>
            <person name="Makalowski W."/>
            <person name="Marzo M."/>
            <person name="Matsuda M."/>
            <person name="Matzkin L."/>
            <person name="McAllister B."/>
            <person name="McBride C.S."/>
            <person name="McKernan B."/>
            <person name="McKernan K."/>
            <person name="Mendez-Lago M."/>
            <person name="Minx P."/>
            <person name="Mollenhauer M.U."/>
            <person name="Montooth K."/>
            <person name="Mount S.M."/>
            <person name="Mu X."/>
            <person name="Myers E."/>
            <person name="Negre B."/>
            <person name="Newfeld S."/>
            <person name="Nielsen R."/>
            <person name="Noor M.A."/>
            <person name="O'Grady P."/>
            <person name="Pachter L."/>
            <person name="Papaceit M."/>
            <person name="Parisi M.J."/>
            <person name="Parisi M."/>
            <person name="Parts L."/>
            <person name="Pedersen J.S."/>
            <person name="Pesole G."/>
            <person name="Phillippy A.M."/>
            <person name="Ponting C.P."/>
            <person name="Pop M."/>
            <person name="Porcelli D."/>
            <person name="Powell J.R."/>
            <person name="Prohaska S."/>
            <person name="Pruitt K."/>
            <person name="Puig M."/>
            <person name="Quesneville H."/>
            <person name="Ram K.R."/>
            <person name="Rand D."/>
            <person name="Rasmussen M.D."/>
            <person name="Reed L.K."/>
            <person name="Reenan R."/>
            <person name="Reily A."/>
            <person name="Remington K.A."/>
            <person name="Rieger T.T."/>
            <person name="Ritchie M.G."/>
            <person name="Robin C."/>
            <person name="Rogers Y.H."/>
            <person name="Rohde C."/>
            <person name="Rozas J."/>
            <person name="Rubenfield M.J."/>
            <person name="Ruiz A."/>
            <person name="Russo S."/>
            <person name="Salzberg S.L."/>
            <person name="Sanchez-Gracia A."/>
            <person name="Saranga D.J."/>
            <person name="Sato H."/>
            <person name="Schaeffer S.W."/>
            <person name="Schatz M.C."/>
            <person name="Schlenke T."/>
            <person name="Schwartz R."/>
            <person name="Segarra C."/>
            <person name="Singh R.S."/>
            <person name="Sirot L."/>
            <person name="Sirota M."/>
            <person name="Sisneros N.B."/>
            <person name="Smith C.D."/>
            <person name="Smith T.F."/>
            <person name="Spieth J."/>
            <person name="Stage D.E."/>
            <person name="Stark A."/>
            <person name="Stephan W."/>
            <person name="Strausberg R.L."/>
            <person name="Strempel S."/>
            <person name="Sturgill D."/>
            <person name="Sutton G."/>
            <person name="Sutton G.G."/>
            <person name="Tao W."/>
            <person name="Teichmann S."/>
            <person name="Tobari Y.N."/>
            <person name="Tomimura Y."/>
            <person name="Tsolas J.M."/>
            <person name="Valente V.L."/>
            <person name="Venter E."/>
            <person name="Venter J.C."/>
            <person name="Vicario S."/>
            <person name="Vieira F.G."/>
            <person name="Vilella A.J."/>
            <person name="Villasante A."/>
            <person name="Walenz B."/>
            <person name="Wang J."/>
            <person name="Wasserman M."/>
            <person name="Watts T."/>
            <person name="Wilson D."/>
            <person name="Wilson R.K."/>
            <person name="Wing R.A."/>
            <person name="Wolfner M.F."/>
            <person name="Wong A."/>
            <person name="Wong G.K."/>
            <person name="Wu C.I."/>
            <person name="Wu G."/>
            <person name="Yamamoto D."/>
            <person name="Yang H.P."/>
            <person name="Yang S.P."/>
            <person name="Yorke J.A."/>
            <person name="Yoshida K."/>
            <person name="Zdobnov E."/>
            <person name="Zhang P."/>
            <person name="Zhang Y."/>
            <person name="Zimin A.V."/>
            <person name="Baldwin J."/>
            <person name="Abdouelleil A."/>
            <person name="Abdulkadir J."/>
            <person name="Abebe A."/>
            <person name="Abera B."/>
            <person name="Abreu J."/>
            <person name="Acer S.C."/>
            <person name="Aftuck L."/>
            <person name="Alexander A."/>
            <person name="An P."/>
            <person name="Anderson E."/>
            <person name="Anderson S."/>
            <person name="Arachi H."/>
            <person name="Azer M."/>
            <person name="Bachantsang P."/>
            <person name="Barry A."/>
            <person name="Bayul T."/>
            <person name="Berlin A."/>
            <person name="Bessette D."/>
            <person name="Bloom T."/>
            <person name="Blye J."/>
            <person name="Boguslavskiy L."/>
            <person name="Bonnet C."/>
            <person name="Boukhgalter B."/>
            <person name="Bourzgui I."/>
            <person name="Brown A."/>
            <person name="Cahill P."/>
            <person name="Channer S."/>
            <person name="Cheshatsang Y."/>
            <person name="Chuda L."/>
            <person name="Citroen M."/>
            <person name="Collymore A."/>
            <person name="Cooke P."/>
            <person name="Costello M."/>
            <person name="D'Aco K."/>
            <person name="Daza R."/>
            <person name="De Haan G."/>
            <person name="DeGray S."/>
            <person name="DeMaso C."/>
            <person name="Dhargay N."/>
            <person name="Dooley K."/>
            <person name="Dooley E."/>
            <person name="Doricent M."/>
            <person name="Dorje P."/>
            <person name="Dorjee K."/>
            <person name="Dupes A."/>
            <person name="Elong R."/>
            <person name="Falk J."/>
            <person name="Farina A."/>
            <person name="Faro S."/>
            <person name="Ferguson D."/>
            <person name="Fisher S."/>
            <person name="Foley C.D."/>
            <person name="Franke A."/>
            <person name="Friedrich D."/>
            <person name="Gadbois L."/>
            <person name="Gearin G."/>
            <person name="Gearin C.R."/>
            <person name="Giannoukos G."/>
            <person name="Goode T."/>
            <person name="Graham J."/>
            <person name="Grandbois E."/>
            <person name="Grewal S."/>
            <person name="Gyaltsen K."/>
            <person name="Hafez N."/>
            <person name="Hagos B."/>
            <person name="Hall J."/>
            <person name="Henson C."/>
            <person name="Hollinger A."/>
            <person name="Honan T."/>
            <person name="Huard M.D."/>
            <person name="Hughes L."/>
            <person name="Hurhula B."/>
            <person name="Husby M.E."/>
            <person name="Kamat A."/>
            <person name="Kanga B."/>
            <person name="Kashin S."/>
            <person name="Khazanovich D."/>
            <person name="Kisner P."/>
            <person name="Lance K."/>
            <person name="Lara M."/>
            <person name="Lee W."/>
            <person name="Lennon N."/>
            <person name="Letendre F."/>
            <person name="LeVine R."/>
            <person name="Lipovsky A."/>
            <person name="Liu X."/>
            <person name="Liu J."/>
            <person name="Liu S."/>
            <person name="Lokyitsang T."/>
            <person name="Lokyitsang Y."/>
            <person name="Lubonja R."/>
            <person name="Lui A."/>
            <person name="MacDonald P."/>
            <person name="Magnisalis V."/>
            <person name="Maru K."/>
            <person name="Matthews C."/>
            <person name="McCusker W."/>
            <person name="McDonough S."/>
            <person name="Mehta T."/>
            <person name="Meldrim J."/>
            <person name="Meneus L."/>
            <person name="Mihai O."/>
            <person name="Mihalev A."/>
            <person name="Mihova T."/>
            <person name="Mittelman R."/>
            <person name="Mlenga V."/>
            <person name="Montmayeur A."/>
            <person name="Mulrain L."/>
            <person name="Navidi A."/>
            <person name="Naylor J."/>
            <person name="Negash T."/>
            <person name="Nguyen T."/>
            <person name="Nguyen N."/>
            <person name="Nicol R."/>
            <person name="Norbu C."/>
            <person name="Norbu N."/>
            <person name="Novod N."/>
            <person name="O'Neill B."/>
            <person name="Osman S."/>
            <person name="Markiewicz E."/>
            <person name="Oyono O.L."/>
            <person name="Patti C."/>
            <person name="Phunkhang P."/>
            <person name="Pierre F."/>
            <person name="Priest M."/>
            <person name="Raghuraman S."/>
            <person name="Rege F."/>
            <person name="Reyes R."/>
            <person name="Rise C."/>
            <person name="Rogov P."/>
            <person name="Ross K."/>
            <person name="Ryan E."/>
            <person name="Settipalli S."/>
            <person name="Shea T."/>
            <person name="Sherpa N."/>
            <person name="Shi L."/>
            <person name="Shih D."/>
            <person name="Sparrow T."/>
            <person name="Spaulding J."/>
            <person name="Stalker J."/>
            <person name="Stange-Thomann N."/>
            <person name="Stavropoulos S."/>
            <person name="Stone C."/>
            <person name="Strader C."/>
            <person name="Tesfaye S."/>
            <person name="Thomson T."/>
            <person name="Thoulutsang Y."/>
            <person name="Thoulutsang D."/>
            <person name="Topham K."/>
            <person name="Topping I."/>
            <person name="Tsamla T."/>
            <person name="Vassiliev H."/>
            <person name="Vo A."/>
            <person name="Wangchuk T."/>
            <person name="Wangdi T."/>
            <person name="Weiand M."/>
            <person name="Wilkinson J."/>
            <person name="Wilson A."/>
            <person name="Yadav S."/>
            <person name="Young G."/>
            <person name="Yu Q."/>
            <person name="Zembek L."/>
            <person name="Zhong D."/>
            <person name="Zimmer A."/>
            <person name="Zwirko Z."/>
            <person name="Jaffe D.B."/>
            <person name="Alvarez P."/>
            <person name="Brockman W."/>
            <person name="Butler J."/>
            <person name="Chin C."/>
            <person name="Gnerre S."/>
            <person name="Grabherr M."/>
            <person name="Kleber M."/>
            <person name="Mauceli E."/>
            <person name="MacCallum I."/>
        </authorList>
    </citation>
    <scope>NUCLEOTIDE SEQUENCE [LARGE SCALE GENOMIC DNA]</scope>
    <source>
        <strain evidence="7">Tucson 14024-0371.13</strain>
    </source>
</reference>
<feature type="transmembrane region" description="Helical" evidence="5">
    <location>
        <begin position="205"/>
        <end position="227"/>
    </location>
</feature>
<feature type="transmembrane region" description="Helical" evidence="5">
    <location>
        <begin position="382"/>
        <end position="400"/>
    </location>
</feature>
<feature type="transmembrane region" description="Helical" evidence="5">
    <location>
        <begin position="141"/>
        <end position="161"/>
    </location>
</feature>
<dbReference type="GeneID" id="6501262"/>
<dbReference type="OrthoDB" id="6612291at2759"/>
<protein>
    <recommendedName>
        <fullName evidence="8">Major facilitator superfamily (MFS) profile domain-containing protein</fullName>
    </recommendedName>
</protein>
<dbReference type="Proteomes" id="UP000007801">
    <property type="component" value="Unassembled WGS sequence"/>
</dbReference>
<proteinExistence type="predicted"/>
<evidence type="ECO:0000256" key="5">
    <source>
        <dbReference type="SAM" id="Phobius"/>
    </source>
</evidence>
<feature type="transmembrane region" description="Helical" evidence="5">
    <location>
        <begin position="412"/>
        <end position="435"/>
    </location>
</feature>
<dbReference type="PROSITE" id="PS00216">
    <property type="entry name" value="SUGAR_TRANSPORT_1"/>
    <property type="match status" value="1"/>
</dbReference>
<evidence type="ECO:0008006" key="8">
    <source>
        <dbReference type="Google" id="ProtNLM"/>
    </source>
</evidence>
<dbReference type="SUPFAM" id="SSF103473">
    <property type="entry name" value="MFS general substrate transporter"/>
    <property type="match status" value="1"/>
</dbReference>
<feature type="transmembrane region" description="Helical" evidence="5">
    <location>
        <begin position="441"/>
        <end position="461"/>
    </location>
</feature>
<dbReference type="InterPro" id="IPR005828">
    <property type="entry name" value="MFS_sugar_transport-like"/>
</dbReference>
<dbReference type="HOGENOM" id="CLU_037253_0_0_1"/>
<feature type="transmembrane region" description="Helical" evidence="5">
    <location>
        <begin position="173"/>
        <end position="193"/>
    </location>
</feature>
<dbReference type="eggNOG" id="KOG0254">
    <property type="taxonomic scope" value="Eukaryota"/>
</dbReference>
<keyword evidence="7" id="KW-1185">Reference proteome</keyword>
<dbReference type="OMA" id="VIFTTEW"/>
<evidence type="ECO:0000256" key="2">
    <source>
        <dbReference type="ARBA" id="ARBA00022692"/>
    </source>
</evidence>
<accession>B3M2I1</accession>
<feature type="transmembrane region" description="Helical" evidence="5">
    <location>
        <begin position="281"/>
        <end position="302"/>
    </location>
</feature>
<evidence type="ECO:0000256" key="4">
    <source>
        <dbReference type="ARBA" id="ARBA00023136"/>
    </source>
</evidence>
<keyword evidence="2 5" id="KW-0812">Transmembrane</keyword>
<dbReference type="KEGG" id="dan:6501262"/>